<dbReference type="InterPro" id="IPR007143">
    <property type="entry name" value="Vps28"/>
</dbReference>
<dbReference type="SUPFAM" id="SSF140427">
    <property type="entry name" value="VPS28 C-terminal domain-like"/>
    <property type="match status" value="1"/>
</dbReference>
<reference evidence="9" key="1">
    <citation type="submission" date="2021-01" db="EMBL/GenBank/DDBJ databases">
        <authorList>
            <person name="Corre E."/>
            <person name="Pelletier E."/>
            <person name="Niang G."/>
            <person name="Scheremetjew M."/>
            <person name="Finn R."/>
            <person name="Kale V."/>
            <person name="Holt S."/>
            <person name="Cochrane G."/>
            <person name="Meng A."/>
            <person name="Brown T."/>
            <person name="Cohen L."/>
        </authorList>
    </citation>
    <scope>NUCLEOTIDE SEQUENCE</scope>
    <source>
        <strain evidence="9">CCMP2877</strain>
    </source>
</reference>
<dbReference type="InterPro" id="IPR037202">
    <property type="entry name" value="ESCRT_assembly_dom"/>
</dbReference>
<gene>
    <name evidence="9" type="ORF">PPAR1163_LOCUS29422</name>
</gene>
<dbReference type="PIRSF" id="PIRSF017535">
    <property type="entry name" value="VPS28"/>
    <property type="match status" value="1"/>
</dbReference>
<dbReference type="PANTHER" id="PTHR12937:SF0">
    <property type="entry name" value="VACUOLAR PROTEIN SORTING-ASSOCIATED PROTEIN 28 HOMOLOG"/>
    <property type="match status" value="1"/>
</dbReference>
<organism evidence="9">
    <name type="scientific">Phaeomonas parva</name>
    <dbReference type="NCBI Taxonomy" id="124430"/>
    <lineage>
        <taxon>Eukaryota</taxon>
        <taxon>Sar</taxon>
        <taxon>Stramenopiles</taxon>
        <taxon>Ochrophyta</taxon>
        <taxon>Pinguiophyceae</taxon>
        <taxon>Pinguiochrysidales</taxon>
        <taxon>Pinguiochrysidaceae</taxon>
        <taxon>Phaeomonas</taxon>
    </lineage>
</organism>
<name>A0A7S1UKK1_9STRA</name>
<dbReference type="GO" id="GO:0000813">
    <property type="term" value="C:ESCRT I complex"/>
    <property type="evidence" value="ECO:0007669"/>
    <property type="project" value="UniProtKB-UniRule"/>
</dbReference>
<dbReference type="InterPro" id="IPR017898">
    <property type="entry name" value="VPS28_N"/>
</dbReference>
<keyword evidence="3 5" id="KW-0967">Endosome</keyword>
<dbReference type="FunFam" id="1.20.120.1130:FF:000001">
    <property type="entry name" value="Vacuolar protein sorting-associated protein 28 homolog"/>
    <property type="match status" value="1"/>
</dbReference>
<dbReference type="GO" id="GO:0043328">
    <property type="term" value="P:protein transport to vacuole involved in ubiquitin-dependent protein catabolic process via the multivesicular body sorting pathway"/>
    <property type="evidence" value="ECO:0007669"/>
    <property type="project" value="TreeGrafter"/>
</dbReference>
<keyword evidence="4 5" id="KW-0653">Protein transport</keyword>
<comment type="similarity">
    <text evidence="5 6">Belongs to the VPS28 family.</text>
</comment>
<feature type="domain" description="VPS28 N-terminal" evidence="8">
    <location>
        <begin position="1"/>
        <end position="102"/>
    </location>
</feature>
<dbReference type="EMBL" id="HBGJ01046749">
    <property type="protein sequence ID" value="CAD9270983.1"/>
    <property type="molecule type" value="Transcribed_RNA"/>
</dbReference>
<dbReference type="Gene3D" id="1.20.120.1130">
    <property type="match status" value="1"/>
</dbReference>
<comment type="function">
    <text evidence="5">Component of the ESCRT-I complex (endosomal sorting complex required for transport I), a regulator of vesicular trafficking process.</text>
</comment>
<dbReference type="PROSITE" id="PS51313">
    <property type="entry name" value="VPS28_N"/>
    <property type="match status" value="1"/>
</dbReference>
<protein>
    <recommendedName>
        <fullName evidence="5">Vacuolar protein sorting-associated protein 28 homolog</fullName>
    </recommendedName>
</protein>
<evidence type="ECO:0000256" key="2">
    <source>
        <dbReference type="ARBA" id="ARBA00022448"/>
    </source>
</evidence>
<dbReference type="SUPFAM" id="SSF140111">
    <property type="entry name" value="Endosomal sorting complex assembly domain"/>
    <property type="match status" value="1"/>
</dbReference>
<dbReference type="InterPro" id="IPR038358">
    <property type="entry name" value="VPS28_N_sf"/>
</dbReference>
<comment type="subcellular location">
    <subcellularLocation>
        <location evidence="1">Endosome</location>
    </subcellularLocation>
</comment>
<dbReference type="InterPro" id="IPR017899">
    <property type="entry name" value="VPS28_C"/>
</dbReference>
<evidence type="ECO:0000313" key="9">
    <source>
        <dbReference type="EMBL" id="CAD9270983.1"/>
    </source>
</evidence>
<feature type="domain" description="VPS28 C-terminal" evidence="7">
    <location>
        <begin position="103"/>
        <end position="199"/>
    </location>
</feature>
<evidence type="ECO:0000256" key="6">
    <source>
        <dbReference type="PROSITE-ProRule" id="PRU00642"/>
    </source>
</evidence>
<keyword evidence="2 5" id="KW-0813">Transport</keyword>
<dbReference type="Pfam" id="PF03997">
    <property type="entry name" value="VPS28"/>
    <property type="match status" value="1"/>
</dbReference>
<dbReference type="GO" id="GO:0044877">
    <property type="term" value="F:protein-containing complex binding"/>
    <property type="evidence" value="ECO:0007669"/>
    <property type="project" value="TreeGrafter"/>
</dbReference>
<dbReference type="PROSITE" id="PS51310">
    <property type="entry name" value="VPS28_C"/>
    <property type="match status" value="1"/>
</dbReference>
<proteinExistence type="inferred from homology"/>
<dbReference type="PANTHER" id="PTHR12937">
    <property type="entry name" value="VACUOLAR PROTEIN SORTING 28, ISOFORM 2 VPS28"/>
    <property type="match status" value="1"/>
</dbReference>
<evidence type="ECO:0000259" key="7">
    <source>
        <dbReference type="PROSITE" id="PS51310"/>
    </source>
</evidence>
<evidence type="ECO:0000256" key="3">
    <source>
        <dbReference type="ARBA" id="ARBA00022753"/>
    </source>
</evidence>
<sequence length="203" mass="22566">MAEVKLYSNSRARRTYDDMADLFAIIKTTEHLEIAFGRDAISEKEYETRCQRLISQFETTESALRSAGVITDVNSFCETYQVECPRALNRLVVVGKPATVGRGEAVRVAETTQHFITTMDVMQLGQCAADNLQPPIAQLVASLTRVPGLPADFEGTTKLQGWLATLNGMRAVDELSEDQSRQLEHDLESSYSAFHRFLKSGAD</sequence>
<dbReference type="AlphaFoldDB" id="A0A7S1UKK1"/>
<evidence type="ECO:0000256" key="5">
    <source>
        <dbReference type="PIRNR" id="PIRNR017535"/>
    </source>
</evidence>
<evidence type="ECO:0000256" key="1">
    <source>
        <dbReference type="ARBA" id="ARBA00004177"/>
    </source>
</evidence>
<evidence type="ECO:0000259" key="8">
    <source>
        <dbReference type="PROSITE" id="PS51313"/>
    </source>
</evidence>
<evidence type="ECO:0000256" key="4">
    <source>
        <dbReference type="ARBA" id="ARBA00022927"/>
    </source>
</evidence>
<accession>A0A7S1UKK1</accession>
<dbReference type="InterPro" id="IPR037206">
    <property type="entry name" value="VPS28_C_sf"/>
</dbReference>
<dbReference type="Gene3D" id="1.20.1440.200">
    <property type="match status" value="1"/>
</dbReference>